<keyword evidence="3" id="KW-0378">Hydrolase</keyword>
<evidence type="ECO:0000313" key="7">
    <source>
        <dbReference type="EMBL" id="BDZ55645.1"/>
    </source>
</evidence>
<evidence type="ECO:0000256" key="2">
    <source>
        <dbReference type="ARBA" id="ARBA00022723"/>
    </source>
</evidence>
<dbReference type="Gene3D" id="3.20.20.140">
    <property type="entry name" value="Metal-dependent hydrolases"/>
    <property type="match status" value="1"/>
</dbReference>
<dbReference type="NCBIfam" id="TIGR00221">
    <property type="entry name" value="nagA"/>
    <property type="match status" value="1"/>
</dbReference>
<dbReference type="Proteomes" id="UP001321477">
    <property type="component" value="Chromosome"/>
</dbReference>
<sequence>MRAPRIVGRVTEATTVIHSARLVSGADTVSDAWVRFEGDRIAARGLGESWRETPGLERGDDVEVTDAAGRWLAPGFIDIHCHGAGGGAFDAGDDAIARGLAVHRAHGTTRTVLSLVTAPVDALAERVATIARIASADPLVLGAHLEGPFLDHEFRGAHDPGLLRQADRAAVDRLLDAADGTLRQITIAPEHDGAADAIARFIDAGVAVAVGHTGADYETALRAFDAGASILTHAFNGMRGIHHRAPGPVVAAMHADHVTLEIVNDGVHVHPDVVRLAFSGAPGRVALVTDAMAAAGASDGDYILGALTVHVRDGVARLADTGSIAGSTLTQDRALRRAVLDSGIPLHAAIEALTVTPAAAIGRASDLGRLEPGYAADAVLLDDDLAVTAVWGRAPASHDPHGRAGDLFPFVCPPCPFHRSATTPARTGSAARDPGRRGAHSTPSSITVAHLRDADPGGS</sequence>
<dbReference type="SUPFAM" id="SSF51556">
    <property type="entry name" value="Metallo-dependent hydrolases"/>
    <property type="match status" value="1"/>
</dbReference>
<evidence type="ECO:0000259" key="6">
    <source>
        <dbReference type="Pfam" id="PF01979"/>
    </source>
</evidence>
<reference evidence="8" key="1">
    <citation type="journal article" date="2019" name="Int. J. Syst. Evol. Microbiol.">
        <title>The Global Catalogue of Microorganisms (GCM) 10K type strain sequencing project: providing services to taxonomists for standard genome sequencing and annotation.</title>
        <authorList>
            <consortium name="The Broad Institute Genomics Platform"/>
            <consortium name="The Broad Institute Genome Sequencing Center for Infectious Disease"/>
            <person name="Wu L."/>
            <person name="Ma J."/>
        </authorList>
    </citation>
    <scope>NUCLEOTIDE SEQUENCE [LARGE SCALE GENOMIC DNA]</scope>
    <source>
        <strain evidence="8">NBRC 109019</strain>
    </source>
</reference>
<evidence type="ECO:0000256" key="1">
    <source>
        <dbReference type="ARBA" id="ARBA00010716"/>
    </source>
</evidence>
<dbReference type="PANTHER" id="PTHR11113">
    <property type="entry name" value="N-ACETYLGLUCOSAMINE-6-PHOSPHATE DEACETYLASE"/>
    <property type="match status" value="1"/>
</dbReference>
<keyword evidence="4" id="KW-0119">Carbohydrate metabolism</keyword>
<dbReference type="Pfam" id="PF01979">
    <property type="entry name" value="Amidohydro_1"/>
    <property type="match status" value="1"/>
</dbReference>
<dbReference type="InterPro" id="IPR006680">
    <property type="entry name" value="Amidohydro-rel"/>
</dbReference>
<dbReference type="InterPro" id="IPR003764">
    <property type="entry name" value="GlcNAc_6-P_deAcase"/>
</dbReference>
<evidence type="ECO:0000256" key="4">
    <source>
        <dbReference type="ARBA" id="ARBA00023277"/>
    </source>
</evidence>
<evidence type="ECO:0000256" key="5">
    <source>
        <dbReference type="SAM" id="MobiDB-lite"/>
    </source>
</evidence>
<evidence type="ECO:0000256" key="3">
    <source>
        <dbReference type="ARBA" id="ARBA00022801"/>
    </source>
</evidence>
<accession>A0ABM8H4B9</accession>
<dbReference type="Gene3D" id="2.30.40.10">
    <property type="entry name" value="Urease, subunit C, domain 1"/>
    <property type="match status" value="1"/>
</dbReference>
<evidence type="ECO:0000313" key="8">
    <source>
        <dbReference type="Proteomes" id="UP001321477"/>
    </source>
</evidence>
<feature type="compositionally biased region" description="Basic and acidic residues" evidence="5">
    <location>
        <begin position="450"/>
        <end position="459"/>
    </location>
</feature>
<dbReference type="CDD" id="cd00854">
    <property type="entry name" value="NagA"/>
    <property type="match status" value="1"/>
</dbReference>
<proteinExistence type="inferred from homology"/>
<feature type="region of interest" description="Disordered" evidence="5">
    <location>
        <begin position="421"/>
        <end position="459"/>
    </location>
</feature>
<keyword evidence="2" id="KW-0479">Metal-binding</keyword>
<keyword evidence="8" id="KW-1185">Reference proteome</keyword>
<name>A0ABM8H4B9_9MICO</name>
<protein>
    <submittedName>
        <fullName evidence="7">N-acetylglucosamine-6-phosphate deacetylase</fullName>
    </submittedName>
</protein>
<feature type="domain" description="Amidohydrolase-related" evidence="6">
    <location>
        <begin position="72"/>
        <end position="385"/>
    </location>
</feature>
<dbReference type="InterPro" id="IPR032466">
    <property type="entry name" value="Metal_Hydrolase"/>
</dbReference>
<dbReference type="InterPro" id="IPR011059">
    <property type="entry name" value="Metal-dep_hydrolase_composite"/>
</dbReference>
<comment type="similarity">
    <text evidence="1">Belongs to the metallo-dependent hydrolases superfamily. NagA family.</text>
</comment>
<dbReference type="PANTHER" id="PTHR11113:SF14">
    <property type="entry name" value="N-ACETYLGLUCOSAMINE-6-PHOSPHATE DEACETYLASE"/>
    <property type="match status" value="1"/>
</dbReference>
<dbReference type="EMBL" id="AP027734">
    <property type="protein sequence ID" value="BDZ55645.1"/>
    <property type="molecule type" value="Genomic_DNA"/>
</dbReference>
<dbReference type="SUPFAM" id="SSF51338">
    <property type="entry name" value="Composite domain of metallo-dependent hydrolases"/>
    <property type="match status" value="1"/>
</dbReference>
<gene>
    <name evidence="7" type="primary">nagA</name>
    <name evidence="7" type="ORF">GCM10025870_27180</name>
</gene>
<organism evidence="7 8">
    <name type="scientific">Agromyces marinus</name>
    <dbReference type="NCBI Taxonomy" id="1389020"/>
    <lineage>
        <taxon>Bacteria</taxon>
        <taxon>Bacillati</taxon>
        <taxon>Actinomycetota</taxon>
        <taxon>Actinomycetes</taxon>
        <taxon>Micrococcales</taxon>
        <taxon>Microbacteriaceae</taxon>
        <taxon>Agromyces</taxon>
    </lineage>
</organism>